<evidence type="ECO:0000313" key="7">
    <source>
        <dbReference type="Proteomes" id="UP000537204"/>
    </source>
</evidence>
<keyword evidence="3 6" id="KW-0238">DNA-binding</keyword>
<dbReference type="AlphaFoldDB" id="A0A7W9E109"/>
<keyword evidence="2" id="KW-0805">Transcription regulation</keyword>
<dbReference type="InterPro" id="IPR005119">
    <property type="entry name" value="LysR_subst-bd"/>
</dbReference>
<dbReference type="GO" id="GO:0003700">
    <property type="term" value="F:DNA-binding transcription factor activity"/>
    <property type="evidence" value="ECO:0007669"/>
    <property type="project" value="InterPro"/>
</dbReference>
<name>A0A7W9E109_9SPHI</name>
<reference evidence="6 7" key="1">
    <citation type="submission" date="2020-08" db="EMBL/GenBank/DDBJ databases">
        <title>Genomic Encyclopedia of Type Strains, Phase IV (KMG-V): Genome sequencing to study the core and pangenomes of soil and plant-associated prokaryotes.</title>
        <authorList>
            <person name="Whitman W."/>
        </authorList>
    </citation>
    <scope>NUCLEOTIDE SEQUENCE [LARGE SCALE GENOMIC DNA]</scope>
    <source>
        <strain evidence="6 7">S3M1</strain>
    </source>
</reference>
<dbReference type="PROSITE" id="PS50931">
    <property type="entry name" value="HTH_LYSR"/>
    <property type="match status" value="1"/>
</dbReference>
<dbReference type="Gene3D" id="3.40.190.10">
    <property type="entry name" value="Periplasmic binding protein-like II"/>
    <property type="match status" value="2"/>
</dbReference>
<dbReference type="FunFam" id="1.10.10.10:FF:000001">
    <property type="entry name" value="LysR family transcriptional regulator"/>
    <property type="match status" value="1"/>
</dbReference>
<dbReference type="PRINTS" id="PR00039">
    <property type="entry name" value="HTHLYSR"/>
</dbReference>
<evidence type="ECO:0000256" key="3">
    <source>
        <dbReference type="ARBA" id="ARBA00023125"/>
    </source>
</evidence>
<dbReference type="Gene3D" id="1.10.10.10">
    <property type="entry name" value="Winged helix-like DNA-binding domain superfamily/Winged helix DNA-binding domain"/>
    <property type="match status" value="1"/>
</dbReference>
<keyword evidence="4" id="KW-0804">Transcription</keyword>
<dbReference type="RefSeq" id="WP_183884873.1">
    <property type="nucleotide sequence ID" value="NZ_JACHCE010000011.1"/>
</dbReference>
<protein>
    <submittedName>
        <fullName evidence="6">DNA-binding transcriptional LysR family regulator</fullName>
    </submittedName>
</protein>
<dbReference type="CDD" id="cd08414">
    <property type="entry name" value="PBP2_LTTR_aromatics_like"/>
    <property type="match status" value="1"/>
</dbReference>
<dbReference type="InterPro" id="IPR000847">
    <property type="entry name" value="LysR_HTH_N"/>
</dbReference>
<dbReference type="InterPro" id="IPR036390">
    <property type="entry name" value="WH_DNA-bd_sf"/>
</dbReference>
<dbReference type="SUPFAM" id="SSF46785">
    <property type="entry name" value="Winged helix' DNA-binding domain"/>
    <property type="match status" value="1"/>
</dbReference>
<gene>
    <name evidence="6" type="ORF">HDE68_004945</name>
</gene>
<evidence type="ECO:0000256" key="1">
    <source>
        <dbReference type="ARBA" id="ARBA00009437"/>
    </source>
</evidence>
<dbReference type="Proteomes" id="UP000537204">
    <property type="component" value="Unassembled WGS sequence"/>
</dbReference>
<evidence type="ECO:0000256" key="2">
    <source>
        <dbReference type="ARBA" id="ARBA00023015"/>
    </source>
</evidence>
<proteinExistence type="inferred from homology"/>
<organism evidence="6 7">
    <name type="scientific">Pedobacter cryoconitis</name>
    <dbReference type="NCBI Taxonomy" id="188932"/>
    <lineage>
        <taxon>Bacteria</taxon>
        <taxon>Pseudomonadati</taxon>
        <taxon>Bacteroidota</taxon>
        <taxon>Sphingobacteriia</taxon>
        <taxon>Sphingobacteriales</taxon>
        <taxon>Sphingobacteriaceae</taxon>
        <taxon>Pedobacter</taxon>
    </lineage>
</organism>
<dbReference type="PANTHER" id="PTHR30346">
    <property type="entry name" value="TRANSCRIPTIONAL DUAL REGULATOR HCAR-RELATED"/>
    <property type="match status" value="1"/>
</dbReference>
<evidence type="ECO:0000256" key="4">
    <source>
        <dbReference type="ARBA" id="ARBA00023163"/>
    </source>
</evidence>
<dbReference type="PANTHER" id="PTHR30346:SF28">
    <property type="entry name" value="HTH-TYPE TRANSCRIPTIONAL REGULATOR CYNR"/>
    <property type="match status" value="1"/>
</dbReference>
<evidence type="ECO:0000313" key="6">
    <source>
        <dbReference type="EMBL" id="MBB5639007.1"/>
    </source>
</evidence>
<dbReference type="EMBL" id="JACHCE010000011">
    <property type="protein sequence ID" value="MBB5639007.1"/>
    <property type="molecule type" value="Genomic_DNA"/>
</dbReference>
<accession>A0A7W9E109</accession>
<sequence length="286" mass="32789">MTSNQISYFLALSKELHYWRTSYQLNITQSSLSRHIQGLEQELNVQLFKRTKRSVELTDAGKFLKDHWEPIMEQFDATIAYAKKIEQGSLGTVSITHPGSMDHRLLPQFLSKIAGQYPLVKTELIQLRYDQEVEFLVKFKVDMAFSRYKHSSEMLDSKLIEMESFAFVVSDMHDIKSNSDLKPDILNKQRFILPALQPGYSYPALIQNIFDHYQINPSIVIESDFASTVVSLVATGIGISIVPISVSFSSVVGVKFIEIPFTIPLYLYWRKNEDNPLIRNVISLIT</sequence>
<dbReference type="InterPro" id="IPR036388">
    <property type="entry name" value="WH-like_DNA-bd_sf"/>
</dbReference>
<dbReference type="GO" id="GO:0032993">
    <property type="term" value="C:protein-DNA complex"/>
    <property type="evidence" value="ECO:0007669"/>
    <property type="project" value="TreeGrafter"/>
</dbReference>
<evidence type="ECO:0000259" key="5">
    <source>
        <dbReference type="PROSITE" id="PS50931"/>
    </source>
</evidence>
<comment type="similarity">
    <text evidence="1">Belongs to the LysR transcriptional regulatory family.</text>
</comment>
<dbReference type="Pfam" id="PF00126">
    <property type="entry name" value="HTH_1"/>
    <property type="match status" value="1"/>
</dbReference>
<comment type="caution">
    <text evidence="6">The sequence shown here is derived from an EMBL/GenBank/DDBJ whole genome shotgun (WGS) entry which is preliminary data.</text>
</comment>
<dbReference type="Pfam" id="PF03466">
    <property type="entry name" value="LysR_substrate"/>
    <property type="match status" value="1"/>
</dbReference>
<feature type="domain" description="HTH lysR-type" evidence="5">
    <location>
        <begin position="1"/>
        <end position="58"/>
    </location>
</feature>
<dbReference type="GO" id="GO:0003677">
    <property type="term" value="F:DNA binding"/>
    <property type="evidence" value="ECO:0007669"/>
    <property type="project" value="UniProtKB-KW"/>
</dbReference>
<dbReference type="SUPFAM" id="SSF53850">
    <property type="entry name" value="Periplasmic binding protein-like II"/>
    <property type="match status" value="1"/>
</dbReference>